<keyword evidence="5" id="KW-0175">Coiled coil</keyword>
<comment type="caution">
    <text evidence="7">The sequence shown here is derived from an EMBL/GenBank/DDBJ whole genome shotgun (WGS) entry which is preliminary data.</text>
</comment>
<dbReference type="Pfam" id="PF00637">
    <property type="entry name" value="Clathrin"/>
    <property type="match status" value="1"/>
</dbReference>
<evidence type="ECO:0000256" key="2">
    <source>
        <dbReference type="ARBA" id="ARBA00022771"/>
    </source>
</evidence>
<evidence type="ECO:0000256" key="1">
    <source>
        <dbReference type="ARBA" id="ARBA00022723"/>
    </source>
</evidence>
<dbReference type="PANTHER" id="PTHR23323">
    <property type="entry name" value="VACUOLAR PROTEIN SORTING-ASSOCIATED PROTEIN"/>
    <property type="match status" value="1"/>
</dbReference>
<sequence>MALRLCKHEAKTKDIVLTAKADFYVKTGRFNEAADIYAKTTKMFEDVAIMFHNKTQKDALRIYLLNKLKIVYNKPKPEAHDLTQLSCLCTWLTEMYLDKMNQLHDEGDKSKPTYEVLQKEFREFLSNNKKHLNNDTTFRLISSHGQIQETIYYAMLIDDYERVIAHCITERDFAQALEILNKFCKTRVYENYFYKFAPVLMQHLPKETVNALTTKKFLEPGCLIPALMRYITTFNPKPNEDNHVIRYLEWCTKKLENEDPAIHNLLLSLYANLDDDTKLLQFLNTEGENNFYDPKYALRICTDKGKTEACVRLYSMMGLYEDAVKLALNTNETKLARECADKPQDDDFKKKLWLRIAKHVIDKDNNVKKAIECLRFTDKIKLEDILPFFPDFVLIDDFKDEICNSLEEYKSEIEYLKTDMQEATQNANYIRDDIRDLKHRYGYITASAKCDSTSCFKSILAKDFYLFPCQHVFHASCLADEIIKFVPDSIGRRIGELCKKRDAAAAAAVPKQNGQGGVIGFLDSALSNVFDGQQMPVEEVKELDNLISNECPFCSDIMIGSIDAPFVDDEALMESWAIGNEYYETKDDE</sequence>
<dbReference type="Pfam" id="PF26148">
    <property type="entry name" value="VPS18_RING_C"/>
    <property type="match status" value="1"/>
</dbReference>
<dbReference type="GO" id="GO:0006886">
    <property type="term" value="P:intracellular protein transport"/>
    <property type="evidence" value="ECO:0007669"/>
    <property type="project" value="UniProtKB-UniRule"/>
</dbReference>
<keyword evidence="8" id="KW-1185">Reference proteome</keyword>
<dbReference type="InterPro" id="IPR002138">
    <property type="entry name" value="Pept_C14_p10"/>
</dbReference>
<gene>
    <name evidence="7" type="ORF">AKO1_005670</name>
</gene>
<keyword evidence="1" id="KW-0479">Metal-binding</keyword>
<proteinExistence type="predicted"/>
<evidence type="ECO:0000313" key="7">
    <source>
        <dbReference type="EMBL" id="KAL0476877.1"/>
    </source>
</evidence>
<dbReference type="Proteomes" id="UP001431209">
    <property type="component" value="Unassembled WGS sequence"/>
</dbReference>
<dbReference type="GO" id="GO:0030897">
    <property type="term" value="C:HOPS complex"/>
    <property type="evidence" value="ECO:0007669"/>
    <property type="project" value="TreeGrafter"/>
</dbReference>
<dbReference type="PROSITE" id="PS50236">
    <property type="entry name" value="CHCR"/>
    <property type="match status" value="1"/>
</dbReference>
<evidence type="ECO:0000256" key="5">
    <source>
        <dbReference type="SAM" id="Coils"/>
    </source>
</evidence>
<evidence type="ECO:0000256" key="3">
    <source>
        <dbReference type="ARBA" id="ARBA00022833"/>
    </source>
</evidence>
<dbReference type="GO" id="GO:0048284">
    <property type="term" value="P:organelle fusion"/>
    <property type="evidence" value="ECO:0007669"/>
    <property type="project" value="TreeGrafter"/>
</dbReference>
<dbReference type="PROSITE" id="PS50207">
    <property type="entry name" value="CASPASE_P10"/>
    <property type="match status" value="1"/>
</dbReference>
<feature type="coiled-coil region" evidence="5">
    <location>
        <begin position="406"/>
        <end position="440"/>
    </location>
</feature>
<dbReference type="GO" id="GO:0005768">
    <property type="term" value="C:endosome"/>
    <property type="evidence" value="ECO:0007669"/>
    <property type="project" value="TreeGrafter"/>
</dbReference>
<evidence type="ECO:0000259" key="6">
    <source>
        <dbReference type="PROSITE" id="PS50207"/>
    </source>
</evidence>
<dbReference type="SMART" id="SM00299">
    <property type="entry name" value="CLH"/>
    <property type="match status" value="1"/>
</dbReference>
<keyword evidence="2" id="KW-0863">Zinc-finger</keyword>
<dbReference type="GO" id="GO:0007033">
    <property type="term" value="P:vacuole organization"/>
    <property type="evidence" value="ECO:0007669"/>
    <property type="project" value="TreeGrafter"/>
</dbReference>
<dbReference type="InterPro" id="IPR055358">
    <property type="entry name" value="CHCR"/>
</dbReference>
<dbReference type="InterPro" id="IPR058919">
    <property type="entry name" value="Pep3/Vps18_RING_C"/>
</dbReference>
<organism evidence="7 8">
    <name type="scientific">Acrasis kona</name>
    <dbReference type="NCBI Taxonomy" id="1008807"/>
    <lineage>
        <taxon>Eukaryota</taxon>
        <taxon>Discoba</taxon>
        <taxon>Heterolobosea</taxon>
        <taxon>Tetramitia</taxon>
        <taxon>Eutetramitia</taxon>
        <taxon>Acrasidae</taxon>
        <taxon>Acrasis</taxon>
    </lineage>
</organism>
<feature type="repeat" description="CHCR" evidence="4">
    <location>
        <begin position="215"/>
        <end position="369"/>
    </location>
</feature>
<dbReference type="GO" id="GO:0006508">
    <property type="term" value="P:proteolysis"/>
    <property type="evidence" value="ECO:0007669"/>
    <property type="project" value="InterPro"/>
</dbReference>
<dbReference type="AlphaFoldDB" id="A0AAW2YI23"/>
<dbReference type="PANTHER" id="PTHR23323:SF26">
    <property type="entry name" value="VACUOLAR PROTEIN SORTING-ASSOCIATED PROTEIN 18 HOMOLOG"/>
    <property type="match status" value="1"/>
</dbReference>
<dbReference type="InterPro" id="IPR000547">
    <property type="entry name" value="Clathrin_H-chain/VPS_repeat"/>
</dbReference>
<dbReference type="GO" id="GO:0007032">
    <property type="term" value="P:endosome organization"/>
    <property type="evidence" value="ECO:0007669"/>
    <property type="project" value="TreeGrafter"/>
</dbReference>
<accession>A0AAW2YI23</accession>
<feature type="domain" description="Caspase family p10" evidence="6">
    <location>
        <begin position="398"/>
        <end position="468"/>
    </location>
</feature>
<evidence type="ECO:0000313" key="8">
    <source>
        <dbReference type="Proteomes" id="UP001431209"/>
    </source>
</evidence>
<reference evidence="7 8" key="1">
    <citation type="submission" date="2024-03" db="EMBL/GenBank/DDBJ databases">
        <title>The Acrasis kona genome and developmental transcriptomes reveal deep origins of eukaryotic multicellular pathways.</title>
        <authorList>
            <person name="Sheikh S."/>
            <person name="Fu C.-J."/>
            <person name="Brown M.W."/>
            <person name="Baldauf S.L."/>
        </authorList>
    </citation>
    <scope>NUCLEOTIDE SEQUENCE [LARGE SCALE GENOMIC DNA]</scope>
    <source>
        <strain evidence="7 8">ATCC MYA-3509</strain>
    </source>
</reference>
<dbReference type="GO" id="GO:0004197">
    <property type="term" value="F:cysteine-type endopeptidase activity"/>
    <property type="evidence" value="ECO:0007669"/>
    <property type="project" value="InterPro"/>
</dbReference>
<dbReference type="EMBL" id="JAOPGA020000108">
    <property type="protein sequence ID" value="KAL0476877.1"/>
    <property type="molecule type" value="Genomic_DNA"/>
</dbReference>
<dbReference type="GO" id="GO:0030674">
    <property type="term" value="F:protein-macromolecule adaptor activity"/>
    <property type="evidence" value="ECO:0007669"/>
    <property type="project" value="TreeGrafter"/>
</dbReference>
<evidence type="ECO:0000256" key="4">
    <source>
        <dbReference type="PROSITE-ProRule" id="PRU01006"/>
    </source>
</evidence>
<name>A0AAW2YI23_9EUKA</name>
<dbReference type="GO" id="GO:0006904">
    <property type="term" value="P:vesicle docking involved in exocytosis"/>
    <property type="evidence" value="ECO:0007669"/>
    <property type="project" value="TreeGrafter"/>
</dbReference>
<keyword evidence="3" id="KW-0862">Zinc</keyword>
<protein>
    <submittedName>
        <fullName evidence="7">Vacuolar protein sorting protein VPS18</fullName>
    </submittedName>
</protein>
<dbReference type="GO" id="GO:0008270">
    <property type="term" value="F:zinc ion binding"/>
    <property type="evidence" value="ECO:0007669"/>
    <property type="project" value="UniProtKB-KW"/>
</dbReference>